<dbReference type="SUPFAM" id="SSF111347">
    <property type="entry name" value="Rap/Ran-GAP"/>
    <property type="match status" value="1"/>
</dbReference>
<feature type="domain" description="Rap-GAP" evidence="3">
    <location>
        <begin position="1158"/>
        <end position="1385"/>
    </location>
</feature>
<organism evidence="4 5">
    <name type="scientific">Entamoeba nuttalli</name>
    <dbReference type="NCBI Taxonomy" id="412467"/>
    <lineage>
        <taxon>Eukaryota</taxon>
        <taxon>Amoebozoa</taxon>
        <taxon>Evosea</taxon>
        <taxon>Archamoebae</taxon>
        <taxon>Mastigamoebida</taxon>
        <taxon>Entamoebidae</taxon>
        <taxon>Entamoeba</taxon>
    </lineage>
</organism>
<dbReference type="InterPro" id="IPR035974">
    <property type="entry name" value="Rap/Ran-GAP_sf"/>
</dbReference>
<dbReference type="PANTHER" id="PTHR10063:SF11">
    <property type="entry name" value="RHO GTPASE-ACTIVATING PROTEIN CG5521-RELATED"/>
    <property type="match status" value="1"/>
</dbReference>
<dbReference type="EMBL" id="BAAFRS010000046">
    <property type="protein sequence ID" value="GAB1219925.1"/>
    <property type="molecule type" value="Genomic_DNA"/>
</dbReference>
<evidence type="ECO:0000259" key="3">
    <source>
        <dbReference type="PROSITE" id="PS50085"/>
    </source>
</evidence>
<keyword evidence="1" id="KW-0343">GTPase activation</keyword>
<dbReference type="Proteomes" id="UP001628156">
    <property type="component" value="Unassembled WGS sequence"/>
</dbReference>
<dbReference type="InterPro" id="IPR000331">
    <property type="entry name" value="Rap/Ran_GAP_dom"/>
</dbReference>
<feature type="coiled-coil region" evidence="2">
    <location>
        <begin position="1035"/>
        <end position="1090"/>
    </location>
</feature>
<evidence type="ECO:0000256" key="2">
    <source>
        <dbReference type="SAM" id="Coils"/>
    </source>
</evidence>
<dbReference type="Pfam" id="PF02145">
    <property type="entry name" value="Rap_GAP"/>
    <property type="match status" value="1"/>
</dbReference>
<dbReference type="PROSITE" id="PS50085">
    <property type="entry name" value="RAPGAP"/>
    <property type="match status" value="1"/>
</dbReference>
<gene>
    <name evidence="4" type="ORF">ENUP19_0046G0079</name>
</gene>
<dbReference type="PANTHER" id="PTHR10063">
    <property type="entry name" value="TUBERIN"/>
    <property type="match status" value="1"/>
</dbReference>
<name>A0ABQ0DAQ2_9EUKA</name>
<evidence type="ECO:0000313" key="5">
    <source>
        <dbReference type="Proteomes" id="UP001628156"/>
    </source>
</evidence>
<accession>A0ABQ0DAQ2</accession>
<reference evidence="4 5" key="1">
    <citation type="journal article" date="2019" name="PLoS Negl. Trop. Dis.">
        <title>Whole genome sequencing of Entamoeba nuttalli reveals mammalian host-related molecular signatures and a novel octapeptide-repeat surface protein.</title>
        <authorList>
            <person name="Tanaka M."/>
            <person name="Makiuchi T."/>
            <person name="Komiyama T."/>
            <person name="Shiina T."/>
            <person name="Osaki K."/>
            <person name="Tachibana H."/>
        </authorList>
    </citation>
    <scope>NUCLEOTIDE SEQUENCE [LARGE SCALE GENOMIC DNA]</scope>
    <source>
        <strain evidence="4 5">P19-061405</strain>
    </source>
</reference>
<evidence type="ECO:0000313" key="4">
    <source>
        <dbReference type="EMBL" id="GAB1219925.1"/>
    </source>
</evidence>
<dbReference type="Gene3D" id="3.40.50.11210">
    <property type="entry name" value="Rap/Ran-GAP"/>
    <property type="match status" value="1"/>
</dbReference>
<dbReference type="InterPro" id="IPR027107">
    <property type="entry name" value="Tuberin/Ral-act_asu"/>
</dbReference>
<sequence>MTDKEKDIKKAKTKFLHDNAKISDRLNSFDTLCRLLSTKELEQWISQYQENFNRFCEEVNRMLEGMLKSSKMIEDAVVNKILGVINWGLILNEKTKISDKKNYQQFIKDCLCIETEKSIREETFKIVLNWIKLKGSINQEEVKILIGSLNISSFMETTITLSASKPLAIGISSSFTPLNNGPILPTGPTLMYETQHFIISNNSMTNKTIESLTFINYVMKAVINEKGKRGKGLISLFIALMKLLYSNQNTEFKEFQTENELKGYSGMQKISEKIHSIVINSLKEINEEEVIELLNEIPGFIELLKVIYSISMREKITTVKDSIEWYFKVFICQTKIEGIINSIEYNDFRKFIIEGIKTRIDIIQNNEEELMLINCINNIVLNIYSSNINAMIQKTLVDTIKLFTIGKLERLQNCSIDKKQSTRKMVQILLYCWLCYNSKNEKEWKILQSMIKEYYNIPGVVDGISDIIGHILFFLLLVYYKFEPNQLVISDQAIISPVVEIPTKQPIDKHTSIPIQYEYLYSNLEVPKSIPFLYSLTNKWNQMDFIYFYQLMIKFFTQIHVNELSLSVIRNIHIIIISSLLILIQYENISQYNSSSNELNLKMIYTDYLLSSLKSNDSLIINLTIRAFYQLYSKGKIISKIGYNIIDYSLESLNQTQLFNALENLTEVFSSLNPSSFILIPTILKSIQKLEKLPNVAILPEYDNTFIPYDKRIEYPSLNCGLKVITLLHSIQSLKDFGETALEIKQKKEIQTEINFSKPAHKIYIELVKCYKHLINILLSTFCHTSIVWGITKCIIEIGEYIKINSDENDGELTTSMLEELIDLIVGDFQDLESSKVKNIEMCINYLAKMNEKLPDETIEYIIDTLCKLTYTTKEKSQRGSIVNGIGSFWLNCRNLIERISETTVKECFIIFQKSNNNNEKKVSDGSDDKIDDVFEGKVIIENLMHSVREFESGEDYIKDEENGINFVMNDRIYCVYYNENKEEVNIIIRDLVGKWGWRLKEISNQNDIKEWKEIEKEKKENKIELISPRQCLIKSKEEIVKNKLDELVEEIEQENKELFEVENKEGFNNNTIMKEIEDMKEEFEIMKKNILLNTKDEIKKERRKEIIQNQIIKKDDTKNKRITEIIKTIIWLTNCKPNEKVPLKILSNKEETYKLWKNKLDQARPKETHKLGIVYVGIGQFKEEEVLGNTKGSEGYNEFIKQLGEEINLKGWNKYCGKLDTKFESDGDKALYYCDERVEIIYHEVVKIPIKKGELIYQQKKRHVGNDRVHIIYCESKYYNPLTITSQFNNAHIIIYPINNMYRIQVYYKAGGSWGPLQNEMIVSNDQIGTLVRETAIYLDKASLSRFTTDKLMNQYISRQSIIERISKLAEPNEIDLLHLVNRIKEISSSL</sequence>
<evidence type="ECO:0000256" key="1">
    <source>
        <dbReference type="ARBA" id="ARBA00022468"/>
    </source>
</evidence>
<proteinExistence type="predicted"/>
<keyword evidence="5" id="KW-1185">Reference proteome</keyword>
<protein>
    <recommendedName>
        <fullName evidence="3">Rap-GAP domain-containing protein</fullName>
    </recommendedName>
</protein>
<comment type="caution">
    <text evidence="4">The sequence shown here is derived from an EMBL/GenBank/DDBJ whole genome shotgun (WGS) entry which is preliminary data.</text>
</comment>
<keyword evidence="2" id="KW-0175">Coiled coil</keyword>